<dbReference type="SMART" id="SM00382">
    <property type="entry name" value="AAA"/>
    <property type="match status" value="1"/>
</dbReference>
<keyword evidence="3 7" id="KW-0547">Nucleotide-binding</keyword>
<keyword evidence="6 7" id="KW-0472">Membrane</keyword>
<dbReference type="RefSeq" id="WP_386375366.1">
    <property type="nucleotide sequence ID" value="NZ_JBHUMP010000015.1"/>
</dbReference>
<keyword evidence="2 7" id="KW-1003">Cell membrane</keyword>
<dbReference type="EC" id="7.6.2.11" evidence="7"/>
<sequence>MAKAITARALRKVYPGHPPVEALASIDLEIQDNEFFTLLGPSGCGKTTLLRLIAGFEHPTSGSLEMFGESLLDSPPYKRPINTVFQNYALFPHMTVAENIGFGLQMLGTPKAAIRSTVAEMMELVQMTQMADRQTSQISGGQQQRVALARALAPRPKILLLDEPLSALDFKLRKKMQLELKRLQTETGITFIFVTHDQEEALTMSDRIAVMSNGAVRQVGRPREIYDRPADRFVADFIGDTNFLPAKIIGRDGETAQLRLPSGKMVQAHANEASAGQVTLALRPEHAQLTSEAEGLLAGSLRDVVYFGTDTHFHVGLDDGSEFVLRQQNGPTVAHSYVTGDRVGVSFPDGAAQVLRD</sequence>
<keyword evidence="5 7" id="KW-1278">Translocase</keyword>
<evidence type="ECO:0000256" key="1">
    <source>
        <dbReference type="ARBA" id="ARBA00022448"/>
    </source>
</evidence>
<evidence type="ECO:0000256" key="2">
    <source>
        <dbReference type="ARBA" id="ARBA00022475"/>
    </source>
</evidence>
<dbReference type="PROSITE" id="PS00211">
    <property type="entry name" value="ABC_TRANSPORTER_1"/>
    <property type="match status" value="1"/>
</dbReference>
<comment type="function">
    <text evidence="7">Part of the ABC transporter complex PotABCD involved in spermidine/putrescine import. Responsible for energy coupling to the transport system.</text>
</comment>
<evidence type="ECO:0000256" key="3">
    <source>
        <dbReference type="ARBA" id="ARBA00022741"/>
    </source>
</evidence>
<comment type="catalytic activity">
    <reaction evidence="7">
        <text>ATP + H2O + polyamine-[polyamine-binding protein]Side 1 = ADP + phosphate + polyamineSide 2 + [polyamine-binding protein]Side 1.</text>
        <dbReference type="EC" id="7.6.2.11"/>
    </reaction>
</comment>
<evidence type="ECO:0000256" key="7">
    <source>
        <dbReference type="RuleBase" id="RU364083"/>
    </source>
</evidence>
<accession>A0ABW5U5A8</accession>
<dbReference type="Gene3D" id="2.40.50.100">
    <property type="match status" value="1"/>
</dbReference>
<comment type="subunit">
    <text evidence="7">The complex is composed of two ATP-binding proteins (PotA), two transmembrane proteins (PotB and PotC) and a solute-binding protein (PotD).</text>
</comment>
<name>A0ABW5U5A8_9RHOB</name>
<dbReference type="InterPro" id="IPR003439">
    <property type="entry name" value="ABC_transporter-like_ATP-bd"/>
</dbReference>
<dbReference type="GO" id="GO:0005524">
    <property type="term" value="F:ATP binding"/>
    <property type="evidence" value="ECO:0007669"/>
    <property type="project" value="UniProtKB-KW"/>
</dbReference>
<feature type="domain" description="ABC transporter" evidence="8">
    <location>
        <begin position="5"/>
        <end position="238"/>
    </location>
</feature>
<evidence type="ECO:0000256" key="4">
    <source>
        <dbReference type="ARBA" id="ARBA00022840"/>
    </source>
</evidence>
<dbReference type="InterPro" id="IPR003593">
    <property type="entry name" value="AAA+_ATPase"/>
</dbReference>
<dbReference type="Gene3D" id="2.40.50.140">
    <property type="entry name" value="Nucleic acid-binding proteins"/>
    <property type="match status" value="1"/>
</dbReference>
<dbReference type="Pfam" id="PF00005">
    <property type="entry name" value="ABC_tran"/>
    <property type="match status" value="1"/>
</dbReference>
<gene>
    <name evidence="7" type="primary">potA</name>
    <name evidence="9" type="ORF">ACFSUD_15245</name>
</gene>
<dbReference type="NCBIfam" id="TIGR01187">
    <property type="entry name" value="potA"/>
    <property type="match status" value="1"/>
</dbReference>
<comment type="caution">
    <text evidence="9">The sequence shown here is derived from an EMBL/GenBank/DDBJ whole genome shotgun (WGS) entry which is preliminary data.</text>
</comment>
<dbReference type="SUPFAM" id="SSF52540">
    <property type="entry name" value="P-loop containing nucleoside triphosphate hydrolases"/>
    <property type="match status" value="1"/>
</dbReference>
<dbReference type="Proteomes" id="UP001597474">
    <property type="component" value="Unassembled WGS sequence"/>
</dbReference>
<dbReference type="InterPro" id="IPR050093">
    <property type="entry name" value="ABC_SmlMolc_Importer"/>
</dbReference>
<dbReference type="InterPro" id="IPR013611">
    <property type="entry name" value="Transp-assoc_OB_typ2"/>
</dbReference>
<proteinExistence type="inferred from homology"/>
<dbReference type="PANTHER" id="PTHR42781:SF4">
    <property type="entry name" value="SPERMIDINE_PUTRESCINE IMPORT ATP-BINDING PROTEIN POTA"/>
    <property type="match status" value="1"/>
</dbReference>
<evidence type="ECO:0000313" key="9">
    <source>
        <dbReference type="EMBL" id="MFD2740939.1"/>
    </source>
</evidence>
<dbReference type="InterPro" id="IPR005893">
    <property type="entry name" value="PotA-like"/>
</dbReference>
<protein>
    <recommendedName>
        <fullName evidence="7">Spermidine/putrescine import ATP-binding protein PotA</fullName>
        <ecNumber evidence="7">7.6.2.11</ecNumber>
    </recommendedName>
</protein>
<comment type="similarity">
    <text evidence="7">Belongs to the ABC transporter superfamily. Spermidine/putrescine importer (TC 3.A.1.11.1) family.</text>
</comment>
<dbReference type="InterPro" id="IPR017871">
    <property type="entry name" value="ABC_transporter-like_CS"/>
</dbReference>
<keyword evidence="10" id="KW-1185">Reference proteome</keyword>
<keyword evidence="4 7" id="KW-0067">ATP-binding</keyword>
<organism evidence="9 10">
    <name type="scientific">Sulfitobacter aestuarii</name>
    <dbReference type="NCBI Taxonomy" id="2161676"/>
    <lineage>
        <taxon>Bacteria</taxon>
        <taxon>Pseudomonadati</taxon>
        <taxon>Pseudomonadota</taxon>
        <taxon>Alphaproteobacteria</taxon>
        <taxon>Rhodobacterales</taxon>
        <taxon>Roseobacteraceae</taxon>
        <taxon>Sulfitobacter</taxon>
    </lineage>
</organism>
<dbReference type="Pfam" id="PF08402">
    <property type="entry name" value="TOBE_2"/>
    <property type="match status" value="1"/>
</dbReference>
<dbReference type="PANTHER" id="PTHR42781">
    <property type="entry name" value="SPERMIDINE/PUTRESCINE IMPORT ATP-BINDING PROTEIN POTA"/>
    <property type="match status" value="1"/>
</dbReference>
<evidence type="ECO:0000256" key="5">
    <source>
        <dbReference type="ARBA" id="ARBA00022967"/>
    </source>
</evidence>
<dbReference type="EMBL" id="JBHUMP010000015">
    <property type="protein sequence ID" value="MFD2740939.1"/>
    <property type="molecule type" value="Genomic_DNA"/>
</dbReference>
<dbReference type="InterPro" id="IPR027417">
    <property type="entry name" value="P-loop_NTPase"/>
</dbReference>
<reference evidence="10" key="1">
    <citation type="journal article" date="2019" name="Int. J. Syst. Evol. Microbiol.">
        <title>The Global Catalogue of Microorganisms (GCM) 10K type strain sequencing project: providing services to taxonomists for standard genome sequencing and annotation.</title>
        <authorList>
            <consortium name="The Broad Institute Genomics Platform"/>
            <consortium name="The Broad Institute Genome Sequencing Center for Infectious Disease"/>
            <person name="Wu L."/>
            <person name="Ma J."/>
        </authorList>
    </citation>
    <scope>NUCLEOTIDE SEQUENCE [LARGE SCALE GENOMIC DNA]</scope>
    <source>
        <strain evidence="10">TISTR 2562</strain>
    </source>
</reference>
<evidence type="ECO:0000313" key="10">
    <source>
        <dbReference type="Proteomes" id="UP001597474"/>
    </source>
</evidence>
<evidence type="ECO:0000259" key="8">
    <source>
        <dbReference type="PROSITE" id="PS50893"/>
    </source>
</evidence>
<dbReference type="Gene3D" id="3.40.50.300">
    <property type="entry name" value="P-loop containing nucleotide triphosphate hydrolases"/>
    <property type="match status" value="1"/>
</dbReference>
<evidence type="ECO:0000256" key="6">
    <source>
        <dbReference type="ARBA" id="ARBA00023136"/>
    </source>
</evidence>
<dbReference type="PROSITE" id="PS50893">
    <property type="entry name" value="ABC_TRANSPORTER_2"/>
    <property type="match status" value="1"/>
</dbReference>
<dbReference type="InterPro" id="IPR012340">
    <property type="entry name" value="NA-bd_OB-fold"/>
</dbReference>
<dbReference type="SUPFAM" id="SSF50331">
    <property type="entry name" value="MOP-like"/>
    <property type="match status" value="1"/>
</dbReference>
<keyword evidence="1 7" id="KW-0813">Transport</keyword>
<dbReference type="InterPro" id="IPR008995">
    <property type="entry name" value="Mo/tungstate-bd_C_term_dom"/>
</dbReference>